<keyword evidence="1" id="KW-0805">Transcription regulation</keyword>
<dbReference type="InterPro" id="IPR011663">
    <property type="entry name" value="UTRA"/>
</dbReference>
<dbReference type="SUPFAM" id="SSF46785">
    <property type="entry name" value="Winged helix' DNA-binding domain"/>
    <property type="match status" value="1"/>
</dbReference>
<dbReference type="SMART" id="SM00866">
    <property type="entry name" value="UTRA"/>
    <property type="match status" value="1"/>
</dbReference>
<evidence type="ECO:0000256" key="1">
    <source>
        <dbReference type="ARBA" id="ARBA00023015"/>
    </source>
</evidence>
<dbReference type="SMART" id="SM00345">
    <property type="entry name" value="HTH_GNTR"/>
    <property type="match status" value="1"/>
</dbReference>
<evidence type="ECO:0000256" key="2">
    <source>
        <dbReference type="ARBA" id="ARBA00023125"/>
    </source>
</evidence>
<proteinExistence type="predicted"/>
<dbReference type="InterPro" id="IPR000524">
    <property type="entry name" value="Tscrpt_reg_HTH_GntR"/>
</dbReference>
<evidence type="ECO:0000313" key="5">
    <source>
        <dbReference type="EMBL" id="MBD7918953.1"/>
    </source>
</evidence>
<reference evidence="5 6" key="1">
    <citation type="submission" date="2020-08" db="EMBL/GenBank/DDBJ databases">
        <title>A Genomic Blueprint of the Chicken Gut Microbiome.</title>
        <authorList>
            <person name="Gilroy R."/>
            <person name="Ravi A."/>
            <person name="Getino M."/>
            <person name="Pursley I."/>
            <person name="Horton D.L."/>
            <person name="Alikhan N.-F."/>
            <person name="Baker D."/>
            <person name="Gharbi K."/>
            <person name="Hall N."/>
            <person name="Watson M."/>
            <person name="Adriaenssens E.M."/>
            <person name="Foster-Nyarko E."/>
            <person name="Jarju S."/>
            <person name="Secka A."/>
            <person name="Antonio M."/>
            <person name="Oren A."/>
            <person name="Chaudhuri R."/>
            <person name="La Ragione R.M."/>
            <person name="Hildebrand F."/>
            <person name="Pallen M.J."/>
        </authorList>
    </citation>
    <scope>NUCLEOTIDE SEQUENCE [LARGE SCALE GENOMIC DNA]</scope>
    <source>
        <strain evidence="5 6">Sa3CUA2</strain>
    </source>
</reference>
<feature type="domain" description="HTH gntR-type" evidence="4">
    <location>
        <begin position="28"/>
        <end position="95"/>
    </location>
</feature>
<evidence type="ECO:0000259" key="4">
    <source>
        <dbReference type="PROSITE" id="PS50949"/>
    </source>
</evidence>
<dbReference type="PANTHER" id="PTHR44846:SF1">
    <property type="entry name" value="MANNOSYL-D-GLYCERATE TRANSPORT_METABOLISM SYSTEM REPRESSOR MNGR-RELATED"/>
    <property type="match status" value="1"/>
</dbReference>
<dbReference type="InterPro" id="IPR050679">
    <property type="entry name" value="Bact_HTH_transcr_reg"/>
</dbReference>
<dbReference type="Pfam" id="PF00392">
    <property type="entry name" value="GntR"/>
    <property type="match status" value="1"/>
</dbReference>
<dbReference type="PANTHER" id="PTHR44846">
    <property type="entry name" value="MANNOSYL-D-GLYCERATE TRANSPORT/METABOLISM SYSTEM REPRESSOR MNGR-RELATED"/>
    <property type="match status" value="1"/>
</dbReference>
<dbReference type="RefSeq" id="WP_191783605.1">
    <property type="nucleotide sequence ID" value="NZ_JACSQV010000009.1"/>
</dbReference>
<dbReference type="Proteomes" id="UP000604241">
    <property type="component" value="Unassembled WGS sequence"/>
</dbReference>
<dbReference type="Pfam" id="PF07702">
    <property type="entry name" value="UTRA"/>
    <property type="match status" value="1"/>
</dbReference>
<dbReference type="InterPro" id="IPR036390">
    <property type="entry name" value="WH_DNA-bd_sf"/>
</dbReference>
<keyword evidence="6" id="KW-1185">Reference proteome</keyword>
<dbReference type="SUPFAM" id="SSF64288">
    <property type="entry name" value="Chorismate lyase-like"/>
    <property type="match status" value="1"/>
</dbReference>
<accession>A0ABR8QEU8</accession>
<name>A0ABR8QEU8_9CELL</name>
<gene>
    <name evidence="5" type="ORF">H9657_11785</name>
</gene>
<comment type="caution">
    <text evidence="5">The sequence shown here is derived from an EMBL/GenBank/DDBJ whole genome shotgun (WGS) entry which is preliminary data.</text>
</comment>
<dbReference type="EMBL" id="JACSQV010000009">
    <property type="protein sequence ID" value="MBD7918953.1"/>
    <property type="molecule type" value="Genomic_DNA"/>
</dbReference>
<keyword evidence="2" id="KW-0238">DNA-binding</keyword>
<dbReference type="InterPro" id="IPR036388">
    <property type="entry name" value="WH-like_DNA-bd_sf"/>
</dbReference>
<dbReference type="Gene3D" id="1.10.10.10">
    <property type="entry name" value="Winged helix-like DNA-binding domain superfamily/Winged helix DNA-binding domain"/>
    <property type="match status" value="1"/>
</dbReference>
<protein>
    <submittedName>
        <fullName evidence="5">GntR family transcriptional regulator</fullName>
    </submittedName>
</protein>
<sequence>MPPRSFEELERERLVHSRARRRTVADRHTSPRRAYEQLRSAIRSGRLIDGRAFDEQRLVDELGASRNSVRSALQHLTREGLLERRTKTGTQVRHPFMRIPIGELLPSDVTVPGRYPQVVVHDLGSRVSTPDPEVETELETGRDVLVMEHVGLFGGTPAYHRIAYLPLHDPPEVVLARVAALHEQLLCFAASFRSIFGCPAGEWKASVEAVAADAVLAAHLTVPERSPVLLRELVLHDSAGRVRDLSFTHFRGDMVAIGSTSHARPVARRRNLDVTSRATGS</sequence>
<evidence type="ECO:0000256" key="3">
    <source>
        <dbReference type="ARBA" id="ARBA00023163"/>
    </source>
</evidence>
<dbReference type="Gene3D" id="3.40.1410.10">
    <property type="entry name" value="Chorismate lyase-like"/>
    <property type="match status" value="1"/>
</dbReference>
<evidence type="ECO:0000313" key="6">
    <source>
        <dbReference type="Proteomes" id="UP000604241"/>
    </source>
</evidence>
<keyword evidence="3" id="KW-0804">Transcription</keyword>
<dbReference type="PROSITE" id="PS50949">
    <property type="entry name" value="HTH_GNTR"/>
    <property type="match status" value="1"/>
</dbReference>
<dbReference type="InterPro" id="IPR028978">
    <property type="entry name" value="Chorismate_lyase_/UTRA_dom_sf"/>
</dbReference>
<organism evidence="5 6">
    <name type="scientific">Cellulomonas avistercoris</name>
    <dbReference type="NCBI Taxonomy" id="2762242"/>
    <lineage>
        <taxon>Bacteria</taxon>
        <taxon>Bacillati</taxon>
        <taxon>Actinomycetota</taxon>
        <taxon>Actinomycetes</taxon>
        <taxon>Micrococcales</taxon>
        <taxon>Cellulomonadaceae</taxon>
        <taxon>Cellulomonas</taxon>
    </lineage>
</organism>